<dbReference type="EMBL" id="CP063361">
    <property type="protein sequence ID" value="UOD27492.1"/>
    <property type="molecule type" value="Genomic_DNA"/>
</dbReference>
<dbReference type="PANTHER" id="PTHR38690">
    <property type="entry name" value="PROTEASE-RELATED"/>
    <property type="match status" value="1"/>
</dbReference>
<keyword evidence="1" id="KW-0812">Transmembrane</keyword>
<sequence>MHTPEAQAAAEHLPIAERWRRLRSAYRACNRATHHVLGFTIKLALLVYFLFTIVFLVLRYAILPNIDYYKGNIERIASRALGSDVSITRIYASWRGLRPNLFLGDVILRDPGGRQVLSLPSVSATLSWWSVPTLEPRFYSLEIIRPDLDIRRDASGQLFVAGMPIKQGDSGDSGGADWAFKQRQILIREGRVQWTDQLRGAPVLALENVDVVLKNRWQHHRFGLRATPPASLAGPLDVRADFAHPRFTARMADMRQWKGELYADLPDTDLAAWTPYLDYPVKLSEGQGSVRAWLSLDRAKLAGFTADVALAGVSAQLARDLPALALARVRGRLSARETFAAGTNRGTPAWGAHGHEVTLTDFSLLTADGLSLAPTNLSESYTPARGQTPQQVTVSARQLDLETLSRLAAQLPLSEVQRQLLVDSGLRGKVSDMSAAWQGKFPDIASYHVRARLDGLSMRAQPARLAVAKTASNPARAAFPPIPGIENLSGTIDASEKGGALTLDSQQLVLQLPAWFADPAMPFDQFDARARWSFAPQNKLLVELESLNFAQGTLTGSLSGTHQMTLGSQPGKAADMVDVSGTVSGFALNSIGRYLPLKTPEHLHHWLTGALEDGMAQDATFRLRGDMAHFPFRSNTPGERKGEFRIGGRLENARLNYAPGHFAPDGVAPVWPQAEQINGSFLFERTRMEIKGDTARTRGVALSAVKAVIADLADPDKVLEIDGNAAAPLQDFLGYVEASPVLNWIGHFTEHTRATGNAKLGLKLQLPLAHLIESKVQGSLQLMNNDVVLFEPLPPLQSAIGKLEFNEKGLNLNGVGASFLGGPLALTGGTQRDNAIVIKLAGSASADGIRKTYPAAALQHVLGLVSGAARYTGSVVVRDHQAQVTVDSTLAGMGVELPAPLNKAAADSLPLHFTLTGLPVSEAGVARDEIRLALGAHIGARYQRIKLGKGPWKVESGGIGVNVPAPIPDSGLMINAEMKTINVDQWIAIGSSVAHAAPEPAAAAAAGAPALGAAEGGMDLAQYVVADVLAGRANELIISERKLDNVVVGASHVKGTWQANVDARQVAGHVTWVEGPSGQGLGKVTARLASLIIPESAAAGVKDLLEGGKSAAATIPALDIVAEHFELFNKKLGRLELVASNAQLASGREWQINSLLLANPDGVLRSTGKWVTGEGQSNTSLNFVLDIEDAGKLLDRFGFPETLRRGKGKMSGEIAWNGLPYSLDIPSLSGKIEMGVAAGQFLKQDPGAAKLLGVLSLQMLPRLLKLDFHDVFSEGLAFDGISANASITRGVARTDNLKMHGVAATVLMAGTADIANESTNLHVVVIPEFNLGTGPLVYALAVNPVVGLGSFLAQLFLRAPVMKALTYEMQVTGPWKAPVITKLGAPKGPPPLVLPASNVKPDSN</sequence>
<keyword evidence="4" id="KW-1185">Reference proteome</keyword>
<proteinExistence type="predicted"/>
<evidence type="ECO:0000313" key="4">
    <source>
        <dbReference type="Proteomes" id="UP000831532"/>
    </source>
</evidence>
<dbReference type="RefSeq" id="WP_243488751.1">
    <property type="nucleotide sequence ID" value="NZ_CP063361.1"/>
</dbReference>
<evidence type="ECO:0000313" key="3">
    <source>
        <dbReference type="EMBL" id="UOD27492.1"/>
    </source>
</evidence>
<gene>
    <name evidence="3" type="ORF">INH39_18405</name>
</gene>
<name>A0ABY3ZYQ6_9BURK</name>
<feature type="transmembrane region" description="Helical" evidence="1">
    <location>
        <begin position="43"/>
        <end position="62"/>
    </location>
</feature>
<protein>
    <submittedName>
        <fullName evidence="3">TIGR02099 family protein</fullName>
    </submittedName>
</protein>
<feature type="domain" description="YhdP central" evidence="2">
    <location>
        <begin position="38"/>
        <end position="1380"/>
    </location>
</feature>
<dbReference type="Proteomes" id="UP000831532">
    <property type="component" value="Chromosome"/>
</dbReference>
<keyword evidence="1" id="KW-1133">Transmembrane helix</keyword>
<dbReference type="PANTHER" id="PTHR38690:SF1">
    <property type="entry name" value="PROTEASE"/>
    <property type="match status" value="1"/>
</dbReference>
<reference evidence="3 4" key="1">
    <citation type="submission" date="2020-10" db="EMBL/GenBank/DDBJ databases">
        <title>Genome analysis of Massilia species.</title>
        <authorList>
            <person name="Jung D.-H."/>
        </authorList>
    </citation>
    <scope>NUCLEOTIDE SEQUENCE [LARGE SCALE GENOMIC DNA]</scope>
    <source>
        <strain evidence="4">sipir</strain>
    </source>
</reference>
<accession>A0ABY3ZYQ6</accession>
<organism evidence="3 4">
    <name type="scientific">Massilia violaceinigra</name>
    <dbReference type="NCBI Taxonomy" id="2045208"/>
    <lineage>
        <taxon>Bacteria</taxon>
        <taxon>Pseudomonadati</taxon>
        <taxon>Pseudomonadota</taxon>
        <taxon>Betaproteobacteria</taxon>
        <taxon>Burkholderiales</taxon>
        <taxon>Oxalobacteraceae</taxon>
        <taxon>Telluria group</taxon>
        <taxon>Massilia</taxon>
    </lineage>
</organism>
<keyword evidence="1" id="KW-0472">Membrane</keyword>
<dbReference type="InterPro" id="IPR011836">
    <property type="entry name" value="YhdP"/>
</dbReference>
<evidence type="ECO:0000259" key="2">
    <source>
        <dbReference type="Pfam" id="PF13116"/>
    </source>
</evidence>
<dbReference type="NCBIfam" id="TIGR02099">
    <property type="entry name" value="YhdP family protein"/>
    <property type="match status" value="1"/>
</dbReference>
<evidence type="ECO:0000256" key="1">
    <source>
        <dbReference type="SAM" id="Phobius"/>
    </source>
</evidence>
<dbReference type="Pfam" id="PF13116">
    <property type="entry name" value="YhdP"/>
    <property type="match status" value="1"/>
</dbReference>
<dbReference type="InterPro" id="IPR025263">
    <property type="entry name" value="YhdP_central"/>
</dbReference>